<sequence length="135" mass="14306">MPIRLSVLRRCWLIRCVLVVWLAIVGGAVASPLLRPVGLEQVCSAMGPARWVGYQDGLLVGAVDHLLDCPLCMGTAAPPTGASVPSAPRQETENRQVLMDAAPWVWRAAAALPARGPPTTALGTAAFVMRVLQTL</sequence>
<gene>
    <name evidence="2" type="ORF">ACFO6X_10840</name>
</gene>
<protein>
    <recommendedName>
        <fullName evidence="4">DUF2946 domain-containing protein</fullName>
    </recommendedName>
</protein>
<dbReference type="EMBL" id="JBHSHJ010000008">
    <property type="protein sequence ID" value="MFC4789473.1"/>
    <property type="molecule type" value="Genomic_DNA"/>
</dbReference>
<organism evidence="2 3">
    <name type="scientific">Giesbergeria sinuosa</name>
    <dbReference type="NCBI Taxonomy" id="80883"/>
    <lineage>
        <taxon>Bacteria</taxon>
        <taxon>Pseudomonadati</taxon>
        <taxon>Pseudomonadota</taxon>
        <taxon>Betaproteobacteria</taxon>
        <taxon>Burkholderiales</taxon>
        <taxon>Comamonadaceae</taxon>
        <taxon>Giesbergeria</taxon>
    </lineage>
</organism>
<accession>A0ABV9QES3</accession>
<evidence type="ECO:0000313" key="3">
    <source>
        <dbReference type="Proteomes" id="UP001596001"/>
    </source>
</evidence>
<evidence type="ECO:0000313" key="2">
    <source>
        <dbReference type="EMBL" id="MFC4789473.1"/>
    </source>
</evidence>
<dbReference type="RefSeq" id="WP_382432886.1">
    <property type="nucleotide sequence ID" value="NZ_JBHSHJ010000008.1"/>
</dbReference>
<keyword evidence="1" id="KW-0472">Membrane</keyword>
<evidence type="ECO:0000256" key="1">
    <source>
        <dbReference type="SAM" id="Phobius"/>
    </source>
</evidence>
<feature type="transmembrane region" description="Helical" evidence="1">
    <location>
        <begin position="12"/>
        <end position="34"/>
    </location>
</feature>
<comment type="caution">
    <text evidence="2">The sequence shown here is derived from an EMBL/GenBank/DDBJ whole genome shotgun (WGS) entry which is preliminary data.</text>
</comment>
<keyword evidence="3" id="KW-1185">Reference proteome</keyword>
<evidence type="ECO:0008006" key="4">
    <source>
        <dbReference type="Google" id="ProtNLM"/>
    </source>
</evidence>
<keyword evidence="1" id="KW-0812">Transmembrane</keyword>
<proteinExistence type="predicted"/>
<dbReference type="Proteomes" id="UP001596001">
    <property type="component" value="Unassembled WGS sequence"/>
</dbReference>
<keyword evidence="1" id="KW-1133">Transmembrane helix</keyword>
<reference evidence="3" key="1">
    <citation type="journal article" date="2019" name="Int. J. Syst. Evol. Microbiol.">
        <title>The Global Catalogue of Microorganisms (GCM) 10K type strain sequencing project: providing services to taxonomists for standard genome sequencing and annotation.</title>
        <authorList>
            <consortium name="The Broad Institute Genomics Platform"/>
            <consortium name="The Broad Institute Genome Sequencing Center for Infectious Disease"/>
            <person name="Wu L."/>
            <person name="Ma J."/>
        </authorList>
    </citation>
    <scope>NUCLEOTIDE SEQUENCE [LARGE SCALE GENOMIC DNA]</scope>
    <source>
        <strain evidence="3">CCUG 49452</strain>
    </source>
</reference>
<name>A0ABV9QES3_9BURK</name>